<protein>
    <submittedName>
        <fullName evidence="2">Uncharacterized protein</fullName>
    </submittedName>
</protein>
<name>A0A1U7J0Z5_9CYAN</name>
<evidence type="ECO:0000313" key="2">
    <source>
        <dbReference type="EMBL" id="OKH45375.1"/>
    </source>
</evidence>
<dbReference type="OrthoDB" id="532419at2"/>
<evidence type="ECO:0000256" key="1">
    <source>
        <dbReference type="SAM" id="SignalP"/>
    </source>
</evidence>
<proteinExistence type="predicted"/>
<gene>
    <name evidence="2" type="ORF">NIES30_19810</name>
</gene>
<keyword evidence="1" id="KW-0732">Signal</keyword>
<reference evidence="2 3" key="1">
    <citation type="submission" date="2016-11" db="EMBL/GenBank/DDBJ databases">
        <title>Draft Genome Sequences of Nine Cyanobacterial Strains from Diverse Habitats.</title>
        <authorList>
            <person name="Zhu T."/>
            <person name="Hou S."/>
            <person name="Lu X."/>
            <person name="Hess W.R."/>
        </authorList>
    </citation>
    <scope>NUCLEOTIDE SEQUENCE [LARGE SCALE GENOMIC DNA]</scope>
    <source>
        <strain evidence="2 3">NIES-30</strain>
    </source>
</reference>
<feature type="chain" id="PRO_5013341482" evidence="1">
    <location>
        <begin position="25"/>
        <end position="120"/>
    </location>
</feature>
<dbReference type="EMBL" id="MRCG01000017">
    <property type="protein sequence ID" value="OKH45375.1"/>
    <property type="molecule type" value="Genomic_DNA"/>
</dbReference>
<evidence type="ECO:0000313" key="3">
    <source>
        <dbReference type="Proteomes" id="UP000185557"/>
    </source>
</evidence>
<organism evidence="2 3">
    <name type="scientific">Phormidium tenue NIES-30</name>
    <dbReference type="NCBI Taxonomy" id="549789"/>
    <lineage>
        <taxon>Bacteria</taxon>
        <taxon>Bacillati</taxon>
        <taxon>Cyanobacteriota</taxon>
        <taxon>Cyanophyceae</taxon>
        <taxon>Oscillatoriophycideae</taxon>
        <taxon>Oscillatoriales</taxon>
        <taxon>Oscillatoriaceae</taxon>
        <taxon>Phormidium</taxon>
    </lineage>
</organism>
<dbReference type="AlphaFoldDB" id="A0A1U7J0Z5"/>
<dbReference type="Proteomes" id="UP000185557">
    <property type="component" value="Unassembled WGS sequence"/>
</dbReference>
<feature type="signal peptide" evidence="1">
    <location>
        <begin position="1"/>
        <end position="24"/>
    </location>
</feature>
<accession>A0A1U7J0Z5</accession>
<dbReference type="RefSeq" id="WP_073610183.1">
    <property type="nucleotide sequence ID" value="NZ_MRCG01000017.1"/>
</dbReference>
<keyword evidence="3" id="KW-1185">Reference proteome</keyword>
<sequence length="120" mass="12722">MKRHLYAIALTGLGLAALIQPANARPEIASGDQLLDTDVAGCLTRADQLIDSLGVESDQGSIDRTGYFEDGSFRVLCYGAGDTNSLAIVFATHDQSAEIASNFIQMMLGELSQGEALSQQ</sequence>
<comment type="caution">
    <text evidence="2">The sequence shown here is derived from an EMBL/GenBank/DDBJ whole genome shotgun (WGS) entry which is preliminary data.</text>
</comment>